<keyword evidence="8" id="KW-0472">Membrane</keyword>
<dbReference type="Pfam" id="PF03567">
    <property type="entry name" value="Sulfotransfer_2"/>
    <property type="match status" value="1"/>
</dbReference>
<evidence type="ECO:0000256" key="6">
    <source>
        <dbReference type="ARBA" id="ARBA00022989"/>
    </source>
</evidence>
<comment type="similarity">
    <text evidence="2">Belongs to the sulfotransferase 3 family.</text>
</comment>
<evidence type="ECO:0000256" key="3">
    <source>
        <dbReference type="ARBA" id="ARBA00022679"/>
    </source>
</evidence>
<keyword evidence="9" id="KW-1015">Disulfide bond</keyword>
<evidence type="ECO:0000256" key="7">
    <source>
        <dbReference type="ARBA" id="ARBA00023034"/>
    </source>
</evidence>
<reference evidence="15" key="1">
    <citation type="submission" date="2020-04" db="EMBL/GenBank/DDBJ databases">
        <authorList>
            <person name="Neveu A P."/>
        </authorList>
    </citation>
    <scope>NUCLEOTIDE SEQUENCE</scope>
    <source>
        <tissue evidence="15">Whole embryo</tissue>
    </source>
</reference>
<keyword evidence="3 15" id="KW-0808">Transferase</keyword>
<dbReference type="Gene3D" id="3.40.50.300">
    <property type="entry name" value="P-loop containing nucleotide triphosphate hydrolases"/>
    <property type="match status" value="1"/>
</dbReference>
<evidence type="ECO:0000256" key="1">
    <source>
        <dbReference type="ARBA" id="ARBA00004323"/>
    </source>
</evidence>
<keyword evidence="5" id="KW-0735">Signal-anchor</keyword>
<keyword evidence="7" id="KW-0333">Golgi apparatus</keyword>
<evidence type="ECO:0000256" key="5">
    <source>
        <dbReference type="ARBA" id="ARBA00022968"/>
    </source>
</evidence>
<evidence type="ECO:0000256" key="12">
    <source>
        <dbReference type="ARBA" id="ARBA00093643"/>
    </source>
</evidence>
<dbReference type="GO" id="GO:0000139">
    <property type="term" value="C:Golgi membrane"/>
    <property type="evidence" value="ECO:0007669"/>
    <property type="project" value="UniProtKB-SubCell"/>
</dbReference>
<dbReference type="InterPro" id="IPR007734">
    <property type="entry name" value="Heparan_SO4_2-O-STrfase"/>
</dbReference>
<dbReference type="SUPFAM" id="SSF52540">
    <property type="entry name" value="P-loop containing nucleoside triphosphate hydrolases"/>
    <property type="match status" value="1"/>
</dbReference>
<dbReference type="FunFam" id="3.40.50.300:FF:001418">
    <property type="entry name" value="Heparan sulfate 2-o-sulfotransferase"/>
    <property type="match status" value="1"/>
</dbReference>
<proteinExistence type="evidence at transcript level"/>
<keyword evidence="6" id="KW-1133">Transmembrane helix</keyword>
<dbReference type="GO" id="GO:0004394">
    <property type="term" value="F:heparan sulfate 2-sulfotransferase activity"/>
    <property type="evidence" value="ECO:0007669"/>
    <property type="project" value="TreeGrafter"/>
</dbReference>
<evidence type="ECO:0000256" key="8">
    <source>
        <dbReference type="ARBA" id="ARBA00023136"/>
    </source>
</evidence>
<evidence type="ECO:0000256" key="10">
    <source>
        <dbReference type="ARBA" id="ARBA00023180"/>
    </source>
</evidence>
<gene>
    <name evidence="15" type="primary">Hs2st1</name>
</gene>
<accession>A0A6F9DFC6</accession>
<evidence type="ECO:0000313" key="15">
    <source>
        <dbReference type="EMBL" id="CAB3254130.1"/>
    </source>
</evidence>
<dbReference type="EMBL" id="LR785834">
    <property type="protein sequence ID" value="CAB3254130.1"/>
    <property type="molecule type" value="mRNA"/>
</dbReference>
<dbReference type="PANTHER" id="PTHR12129">
    <property type="entry name" value="HEPARAN SULFATE 2-O-SULFOTRANSFERASE"/>
    <property type="match status" value="1"/>
</dbReference>
<keyword evidence="10" id="KW-0325">Glycoprotein</keyword>
<dbReference type="InterPro" id="IPR027417">
    <property type="entry name" value="P-loop_NTPase"/>
</dbReference>
<evidence type="ECO:0000256" key="4">
    <source>
        <dbReference type="ARBA" id="ARBA00022692"/>
    </source>
</evidence>
<evidence type="ECO:0000256" key="14">
    <source>
        <dbReference type="ARBA" id="ARBA00093675"/>
    </source>
</evidence>
<dbReference type="GO" id="GO:0009101">
    <property type="term" value="P:glycoprotein biosynthetic process"/>
    <property type="evidence" value="ECO:0007669"/>
    <property type="project" value="UniProtKB-ARBA"/>
</dbReference>
<evidence type="ECO:0000256" key="13">
    <source>
        <dbReference type="ARBA" id="ARBA00093670"/>
    </source>
</evidence>
<protein>
    <recommendedName>
        <fullName evidence="11">Heparan sulfate 2-O-sulfotransferase 1</fullName>
    </recommendedName>
    <alternativeName>
        <fullName evidence="14">2-O-sulfotransferase</fullName>
    </alternativeName>
    <alternativeName>
        <fullName evidence="13">HS 2-O-sulfotransferase</fullName>
    </alternativeName>
    <alternativeName>
        <fullName evidence="12">Heparan sulfate 2-sulfotransferase</fullName>
    </alternativeName>
</protein>
<dbReference type="AlphaFoldDB" id="A0A6F9DFC6"/>
<dbReference type="PANTHER" id="PTHR12129:SF17">
    <property type="entry name" value="HEPARAN SULFATE 2-O-SULFOTRANSFERASE 1"/>
    <property type="match status" value="1"/>
</dbReference>
<organism evidence="15">
    <name type="scientific">Phallusia mammillata</name>
    <dbReference type="NCBI Taxonomy" id="59560"/>
    <lineage>
        <taxon>Eukaryota</taxon>
        <taxon>Metazoa</taxon>
        <taxon>Chordata</taxon>
        <taxon>Tunicata</taxon>
        <taxon>Ascidiacea</taxon>
        <taxon>Phlebobranchia</taxon>
        <taxon>Ascidiidae</taxon>
        <taxon>Phallusia</taxon>
    </lineage>
</organism>
<keyword evidence="4" id="KW-0812">Transmembrane</keyword>
<evidence type="ECO:0000256" key="9">
    <source>
        <dbReference type="ARBA" id="ARBA00023157"/>
    </source>
</evidence>
<dbReference type="InterPro" id="IPR005331">
    <property type="entry name" value="Sulfotransferase"/>
</dbReference>
<name>A0A6F9DFC6_9ASCI</name>
<evidence type="ECO:0000256" key="11">
    <source>
        <dbReference type="ARBA" id="ARBA00039773"/>
    </source>
</evidence>
<sequence>MRIILMHKQFSLLLTIVFLAFIFIEWQISSLHNQHTGIITPKDIPGNKIRETTNKFLPVVLYNRIPKSGSTSFTNLVYDLSKQNEIYILHINTTGNKLTVSLADQISLAWNITHWDAVKPAFYHGHFYYYSFSSLGFQNPYYINILREPLDRLVSHYYFLRYGDDYRKGLSRKKQGDKTTFDQCIDRGEYDCQPKKLWLQIPMMCGQAAECLKIGSSWALAEAKKNVITQYTLVGVTERIDEFVEVLEAILPSMFRGMSKKYREGTKSHLRNTLHKEPLSEQGIAKMKNSKIYKMERELYDFTVNHFNFIKKQLTDTNGELVSNGFRYEKVYGPKGMIIK</sequence>
<comment type="subcellular location">
    <subcellularLocation>
        <location evidence="1">Golgi apparatus membrane</location>
        <topology evidence="1">Single-pass type II membrane protein</topology>
    </subcellularLocation>
</comment>
<evidence type="ECO:0000256" key="2">
    <source>
        <dbReference type="ARBA" id="ARBA00010569"/>
    </source>
</evidence>